<sequence length="108" mass="11373">MAYTDLAGLAATRAPTRRTPAAPAFATLQEEVMAVIVIKDLPDSVELDREAMVAITGGARTRAGHAWTSRKLGGALRVISYPEGFPGQPLAGTQARPAGDIKRKSVES</sequence>
<dbReference type="OrthoDB" id="8759457at2"/>
<dbReference type="EMBL" id="AHJE01000143">
    <property type="protein sequence ID" value="EHP38139.1"/>
    <property type="molecule type" value="Genomic_DNA"/>
</dbReference>
<organism evidence="2 3">
    <name type="scientific">Cupriavidus basilensis OR16</name>
    <dbReference type="NCBI Taxonomy" id="1127483"/>
    <lineage>
        <taxon>Bacteria</taxon>
        <taxon>Pseudomonadati</taxon>
        <taxon>Pseudomonadota</taxon>
        <taxon>Betaproteobacteria</taxon>
        <taxon>Burkholderiales</taxon>
        <taxon>Burkholderiaceae</taxon>
        <taxon>Cupriavidus</taxon>
    </lineage>
</organism>
<proteinExistence type="predicted"/>
<dbReference type="Proteomes" id="UP000005808">
    <property type="component" value="Unassembled WGS sequence"/>
</dbReference>
<dbReference type="PATRIC" id="fig|1127483.3.peg.7731"/>
<protein>
    <submittedName>
        <fullName evidence="2">Uncharacterized protein</fullName>
    </submittedName>
</protein>
<evidence type="ECO:0000313" key="2">
    <source>
        <dbReference type="EMBL" id="EHP38139.1"/>
    </source>
</evidence>
<reference evidence="2 3" key="1">
    <citation type="journal article" date="2012" name="J. Bacteriol.">
        <title>De Novo Genome Project of Cupriavidus basilensis OR16.</title>
        <authorList>
            <person name="Cserhati M."/>
            <person name="Kriszt B."/>
            <person name="Szoboszlay S."/>
            <person name="Toth A."/>
            <person name="Szabo I."/>
            <person name="Tancsics A."/>
            <person name="Nagy I."/>
            <person name="Horvath B."/>
            <person name="Nagy I."/>
            <person name="Kukolya J."/>
        </authorList>
    </citation>
    <scope>NUCLEOTIDE SEQUENCE [LARGE SCALE GENOMIC DNA]</scope>
    <source>
        <strain evidence="2 3">OR16</strain>
    </source>
</reference>
<feature type="region of interest" description="Disordered" evidence="1">
    <location>
        <begin position="85"/>
        <end position="108"/>
    </location>
</feature>
<dbReference type="AlphaFoldDB" id="H1SH65"/>
<comment type="caution">
    <text evidence="2">The sequence shown here is derived from an EMBL/GenBank/DDBJ whole genome shotgun (WGS) entry which is preliminary data.</text>
</comment>
<gene>
    <name evidence="2" type="ORF">OR16_38839</name>
</gene>
<evidence type="ECO:0000313" key="3">
    <source>
        <dbReference type="Proteomes" id="UP000005808"/>
    </source>
</evidence>
<name>H1SH65_9BURK</name>
<evidence type="ECO:0000256" key="1">
    <source>
        <dbReference type="SAM" id="MobiDB-lite"/>
    </source>
</evidence>
<feature type="compositionally biased region" description="Basic and acidic residues" evidence="1">
    <location>
        <begin position="99"/>
        <end position="108"/>
    </location>
</feature>
<accession>H1SH65</accession>